<organism evidence="4 5">
    <name type="scientific">Magnaporthiopsis poae (strain ATCC 64411 / 73-15)</name>
    <name type="common">Kentucky bluegrass fungus</name>
    <name type="synonym">Magnaporthe poae</name>
    <dbReference type="NCBI Taxonomy" id="644358"/>
    <lineage>
        <taxon>Eukaryota</taxon>
        <taxon>Fungi</taxon>
        <taxon>Dikarya</taxon>
        <taxon>Ascomycota</taxon>
        <taxon>Pezizomycotina</taxon>
        <taxon>Sordariomycetes</taxon>
        <taxon>Sordariomycetidae</taxon>
        <taxon>Magnaporthales</taxon>
        <taxon>Magnaporthaceae</taxon>
        <taxon>Magnaporthiopsis</taxon>
    </lineage>
</organism>
<evidence type="ECO:0000313" key="5">
    <source>
        <dbReference type="Proteomes" id="UP000011715"/>
    </source>
</evidence>
<gene>
    <name evidence="3" type="ORF">MAPG_00109</name>
</gene>
<dbReference type="GO" id="GO:0005737">
    <property type="term" value="C:cytoplasm"/>
    <property type="evidence" value="ECO:0007669"/>
    <property type="project" value="TreeGrafter"/>
</dbReference>
<dbReference type="AlphaFoldDB" id="A0A0C4DK47"/>
<dbReference type="eggNOG" id="KOG2112">
    <property type="taxonomic scope" value="Eukaryota"/>
</dbReference>
<dbReference type="PANTHER" id="PTHR10655:SF63">
    <property type="entry name" value="PHOSPHOLIPASE_CARBOXYLESTERASE_THIOESTERASE DOMAIN-CONTAINING PROTEIN"/>
    <property type="match status" value="1"/>
</dbReference>
<reference evidence="4" key="5">
    <citation type="submission" date="2015-06" db="UniProtKB">
        <authorList>
            <consortium name="EnsemblFungi"/>
        </authorList>
    </citation>
    <scope>IDENTIFICATION</scope>
    <source>
        <strain evidence="4">ATCC 64411</strain>
    </source>
</reference>
<dbReference type="VEuPathDB" id="FungiDB:MAPG_00109"/>
<keyword evidence="5" id="KW-1185">Reference proteome</keyword>
<dbReference type="Gene3D" id="3.40.50.1820">
    <property type="entry name" value="alpha/beta hydrolase"/>
    <property type="match status" value="1"/>
</dbReference>
<name>A0A0C4DK47_MAGP6</name>
<comment type="similarity">
    <text evidence="1">Belongs to the AB hydrolase superfamily. AB hydrolase 2 family.</text>
</comment>
<feature type="domain" description="Phospholipase/carboxylesterase/thioesterase" evidence="2">
    <location>
        <begin position="19"/>
        <end position="158"/>
    </location>
</feature>
<evidence type="ECO:0000313" key="3">
    <source>
        <dbReference type="EMBL" id="KLU81014.1"/>
    </source>
</evidence>
<dbReference type="EMBL" id="ADBL01000020">
    <property type="status" value="NOT_ANNOTATED_CDS"/>
    <property type="molecule type" value="Genomic_DNA"/>
</dbReference>
<protein>
    <recommendedName>
        <fullName evidence="2">Phospholipase/carboxylesterase/thioesterase domain-containing protein</fullName>
    </recommendedName>
</protein>
<sequence>MDGHGAGVAQDSLQFGPSHIIEPQSEHTHTAIVLHGRGSLADEFASDFLVESTLSDGCNLRDKLPGWRWVFPSSKELWSTVFQEHMPAWFEAHSLTDPTARQDLQVGGLLESVNHISRIIEEEIERLGGGGGGSHKRLVLGGISQGGAVAMWTLLSRRRGGSKNESGGLGAFFAADTWLPFAADVNDLLASHHNEEVPPHVPGSTEQPKDAILAMIPPFVVDAPAPASLGVHEQTTPVFLGHGTDDAYVDVELGRQAAHVLAQGGWTVEWKEYAGAEEEGHWFKVPDEINDIFTFLVRVAST</sequence>
<dbReference type="EnsemblFungi" id="MAPG_00109T0">
    <property type="protein sequence ID" value="MAPG_00109T0"/>
    <property type="gene ID" value="MAPG_00109"/>
</dbReference>
<dbReference type="InterPro" id="IPR003140">
    <property type="entry name" value="PLipase/COase/thioEstase"/>
</dbReference>
<dbReference type="PANTHER" id="PTHR10655">
    <property type="entry name" value="LYSOPHOSPHOLIPASE-RELATED"/>
    <property type="match status" value="1"/>
</dbReference>
<accession>A0A0C4DK47</accession>
<evidence type="ECO:0000313" key="4">
    <source>
        <dbReference type="EnsemblFungi" id="MAPG_00109T0"/>
    </source>
</evidence>
<dbReference type="Proteomes" id="UP000011715">
    <property type="component" value="Unassembled WGS sequence"/>
</dbReference>
<dbReference type="GO" id="GO:0008474">
    <property type="term" value="F:palmitoyl-(protein) hydrolase activity"/>
    <property type="evidence" value="ECO:0007669"/>
    <property type="project" value="TreeGrafter"/>
</dbReference>
<reference evidence="3" key="3">
    <citation type="submission" date="2011-03" db="EMBL/GenBank/DDBJ databases">
        <title>Annotation of Magnaporthe poae ATCC 64411.</title>
        <authorList>
            <person name="Ma L.-J."/>
            <person name="Dead R."/>
            <person name="Young S.K."/>
            <person name="Zeng Q."/>
            <person name="Gargeya S."/>
            <person name="Fitzgerald M."/>
            <person name="Haas B."/>
            <person name="Abouelleil A."/>
            <person name="Alvarado L."/>
            <person name="Arachchi H.M."/>
            <person name="Berlin A."/>
            <person name="Brown A."/>
            <person name="Chapman S.B."/>
            <person name="Chen Z."/>
            <person name="Dunbar C."/>
            <person name="Freedman E."/>
            <person name="Gearin G."/>
            <person name="Gellesch M."/>
            <person name="Goldberg J."/>
            <person name="Griggs A."/>
            <person name="Gujja S."/>
            <person name="Heiman D."/>
            <person name="Howarth C."/>
            <person name="Larson L."/>
            <person name="Lui A."/>
            <person name="MacDonald P.J.P."/>
            <person name="Mehta T."/>
            <person name="Montmayeur A."/>
            <person name="Murphy C."/>
            <person name="Neiman D."/>
            <person name="Pearson M."/>
            <person name="Priest M."/>
            <person name="Roberts A."/>
            <person name="Saif S."/>
            <person name="Shea T."/>
            <person name="Shenoy N."/>
            <person name="Sisk P."/>
            <person name="Stolte C."/>
            <person name="Sykes S."/>
            <person name="Yandava C."/>
            <person name="Wortman J."/>
            <person name="Nusbaum C."/>
            <person name="Birren B."/>
        </authorList>
    </citation>
    <scope>NUCLEOTIDE SEQUENCE</scope>
    <source>
        <strain evidence="3">ATCC 64411</strain>
    </source>
</reference>
<dbReference type="OMA" id="HGTDDAY"/>
<dbReference type="Pfam" id="PF02230">
    <property type="entry name" value="Abhydrolase_2"/>
    <property type="match status" value="1"/>
</dbReference>
<dbReference type="OrthoDB" id="2418081at2759"/>
<evidence type="ECO:0000259" key="2">
    <source>
        <dbReference type="Pfam" id="PF02230"/>
    </source>
</evidence>
<dbReference type="EMBL" id="GL876966">
    <property type="protein sequence ID" value="KLU81014.1"/>
    <property type="molecule type" value="Genomic_DNA"/>
</dbReference>
<evidence type="ECO:0000256" key="1">
    <source>
        <dbReference type="ARBA" id="ARBA00006499"/>
    </source>
</evidence>
<proteinExistence type="inferred from homology"/>
<reference evidence="4" key="4">
    <citation type="journal article" date="2015" name="G3 (Bethesda)">
        <title>Genome sequences of three phytopathogenic species of the Magnaporthaceae family of fungi.</title>
        <authorList>
            <person name="Okagaki L.H."/>
            <person name="Nunes C.C."/>
            <person name="Sailsbery J."/>
            <person name="Clay B."/>
            <person name="Brown D."/>
            <person name="John T."/>
            <person name="Oh Y."/>
            <person name="Young N."/>
            <person name="Fitzgerald M."/>
            <person name="Haas B.J."/>
            <person name="Zeng Q."/>
            <person name="Young S."/>
            <person name="Adiconis X."/>
            <person name="Fan L."/>
            <person name="Levin J.Z."/>
            <person name="Mitchell T.K."/>
            <person name="Okubara P.A."/>
            <person name="Farman M.L."/>
            <person name="Kohn L.M."/>
            <person name="Birren B."/>
            <person name="Ma L.-J."/>
            <person name="Dean R.A."/>
        </authorList>
    </citation>
    <scope>NUCLEOTIDE SEQUENCE</scope>
    <source>
        <strain evidence="4">ATCC 64411 / 73-15</strain>
    </source>
</reference>
<dbReference type="InterPro" id="IPR029058">
    <property type="entry name" value="AB_hydrolase_fold"/>
</dbReference>
<reference evidence="3" key="1">
    <citation type="submission" date="2010-05" db="EMBL/GenBank/DDBJ databases">
        <title>The Genome Sequence of Magnaporthe poae strain ATCC 64411.</title>
        <authorList>
            <consortium name="The Broad Institute Genome Sequencing Platform"/>
            <consortium name="Broad Institute Genome Sequencing Center for Infectious Disease"/>
            <person name="Ma L.-J."/>
            <person name="Dead R."/>
            <person name="Young S."/>
            <person name="Zeng Q."/>
            <person name="Koehrsen M."/>
            <person name="Alvarado L."/>
            <person name="Berlin A."/>
            <person name="Chapman S.B."/>
            <person name="Chen Z."/>
            <person name="Freedman E."/>
            <person name="Gellesch M."/>
            <person name="Goldberg J."/>
            <person name="Griggs A."/>
            <person name="Gujja S."/>
            <person name="Heilman E.R."/>
            <person name="Heiman D."/>
            <person name="Hepburn T."/>
            <person name="Howarth C."/>
            <person name="Jen D."/>
            <person name="Larson L."/>
            <person name="Mehta T."/>
            <person name="Neiman D."/>
            <person name="Pearson M."/>
            <person name="Roberts A."/>
            <person name="Saif S."/>
            <person name="Shea T."/>
            <person name="Shenoy N."/>
            <person name="Sisk P."/>
            <person name="Stolte C."/>
            <person name="Sykes S."/>
            <person name="Walk T."/>
            <person name="White J."/>
            <person name="Yandava C."/>
            <person name="Haas B."/>
            <person name="Nusbaum C."/>
            <person name="Birren B."/>
        </authorList>
    </citation>
    <scope>NUCLEOTIDE SEQUENCE</scope>
    <source>
        <strain evidence="3">ATCC 64411</strain>
    </source>
</reference>
<dbReference type="GO" id="GO:0052689">
    <property type="term" value="F:carboxylic ester hydrolase activity"/>
    <property type="evidence" value="ECO:0007669"/>
    <property type="project" value="TreeGrafter"/>
</dbReference>
<dbReference type="InterPro" id="IPR050565">
    <property type="entry name" value="LYPA1-2/EST-like"/>
</dbReference>
<dbReference type="SUPFAM" id="SSF53474">
    <property type="entry name" value="alpha/beta-Hydrolases"/>
    <property type="match status" value="1"/>
</dbReference>
<dbReference type="STRING" id="644358.A0A0C4DK47"/>
<reference evidence="5" key="2">
    <citation type="submission" date="2010-05" db="EMBL/GenBank/DDBJ databases">
        <title>The genome sequence of Magnaporthe poae strain ATCC 64411.</title>
        <authorList>
            <person name="Ma L.-J."/>
            <person name="Dead R."/>
            <person name="Young S."/>
            <person name="Zeng Q."/>
            <person name="Koehrsen M."/>
            <person name="Alvarado L."/>
            <person name="Berlin A."/>
            <person name="Chapman S.B."/>
            <person name="Chen Z."/>
            <person name="Freedman E."/>
            <person name="Gellesch M."/>
            <person name="Goldberg J."/>
            <person name="Griggs A."/>
            <person name="Gujja S."/>
            <person name="Heilman E.R."/>
            <person name="Heiman D."/>
            <person name="Hepburn T."/>
            <person name="Howarth C."/>
            <person name="Jen D."/>
            <person name="Larson L."/>
            <person name="Mehta T."/>
            <person name="Neiman D."/>
            <person name="Pearson M."/>
            <person name="Roberts A."/>
            <person name="Saif S."/>
            <person name="Shea T."/>
            <person name="Shenoy N."/>
            <person name="Sisk P."/>
            <person name="Stolte C."/>
            <person name="Sykes S."/>
            <person name="Walk T."/>
            <person name="White J."/>
            <person name="Yandava C."/>
            <person name="Haas B."/>
            <person name="Nusbaum C."/>
            <person name="Birren B."/>
        </authorList>
    </citation>
    <scope>NUCLEOTIDE SEQUENCE [LARGE SCALE GENOMIC DNA]</scope>
    <source>
        <strain evidence="5">ATCC 64411 / 73-15</strain>
    </source>
</reference>